<dbReference type="AlphaFoldDB" id="A0A8H7CQ06"/>
<dbReference type="InterPro" id="IPR059179">
    <property type="entry name" value="MLKL-like_MCAfunc"/>
</dbReference>
<dbReference type="EMBL" id="JACAZI010000016">
    <property type="protein sequence ID" value="KAF7343303.1"/>
    <property type="molecule type" value="Genomic_DNA"/>
</dbReference>
<reference evidence="1" key="1">
    <citation type="submission" date="2020-05" db="EMBL/GenBank/DDBJ databases">
        <title>Mycena genomes resolve the evolution of fungal bioluminescence.</title>
        <authorList>
            <person name="Tsai I.J."/>
        </authorList>
    </citation>
    <scope>NUCLEOTIDE SEQUENCE</scope>
    <source>
        <strain evidence="1">CCC161011</strain>
    </source>
</reference>
<evidence type="ECO:0000313" key="1">
    <source>
        <dbReference type="EMBL" id="KAF7343303.1"/>
    </source>
</evidence>
<protein>
    <submittedName>
        <fullName evidence="1">Uncharacterized protein</fullName>
    </submittedName>
</protein>
<organism evidence="1 2">
    <name type="scientific">Mycena venus</name>
    <dbReference type="NCBI Taxonomy" id="2733690"/>
    <lineage>
        <taxon>Eukaryota</taxon>
        <taxon>Fungi</taxon>
        <taxon>Dikarya</taxon>
        <taxon>Basidiomycota</taxon>
        <taxon>Agaricomycotina</taxon>
        <taxon>Agaricomycetes</taxon>
        <taxon>Agaricomycetidae</taxon>
        <taxon>Agaricales</taxon>
        <taxon>Marasmiineae</taxon>
        <taxon>Mycenaceae</taxon>
        <taxon>Mycena</taxon>
    </lineage>
</organism>
<name>A0A8H7CQ06_9AGAR</name>
<keyword evidence="2" id="KW-1185">Reference proteome</keyword>
<evidence type="ECO:0000313" key="2">
    <source>
        <dbReference type="Proteomes" id="UP000620124"/>
    </source>
</evidence>
<dbReference type="OrthoDB" id="3266026at2759"/>
<proteinExistence type="predicted"/>
<dbReference type="CDD" id="cd21037">
    <property type="entry name" value="MLKL_NTD"/>
    <property type="match status" value="1"/>
</dbReference>
<dbReference type="Proteomes" id="UP000620124">
    <property type="component" value="Unassembled WGS sequence"/>
</dbReference>
<gene>
    <name evidence="1" type="ORF">MVEN_01762600</name>
</gene>
<comment type="caution">
    <text evidence="1">The sequence shown here is derived from an EMBL/GenBank/DDBJ whole genome shotgun (WGS) entry which is preliminary data.</text>
</comment>
<sequence length="190" mass="20825">MWLSFPSRGRKPSAPTVKLKSSLFHNTLSAVPDVVSTALLALKESADAYPPLKSAVGGVLALRDIAQRAKHSKSDARDIAQRTEEILDVIADAVPDPSAILTPMLQSIERFTVYSLIPTCISNTSMEFISLPRRLLDDISAAMEPIALSGSVSRVVHLNRNERVIRDIKARLDDAYRDFLAACTLRVEAQ</sequence>
<accession>A0A8H7CQ06</accession>